<proteinExistence type="predicted"/>
<accession>A0A183KKV1</accession>
<dbReference type="EMBL" id="UZAK01037843">
    <property type="protein sequence ID" value="VDP59792.1"/>
    <property type="molecule type" value="Genomic_DNA"/>
</dbReference>
<organism evidence="3">
    <name type="scientific">Schistosoma curassoni</name>
    <dbReference type="NCBI Taxonomy" id="6186"/>
    <lineage>
        <taxon>Eukaryota</taxon>
        <taxon>Metazoa</taxon>
        <taxon>Spiralia</taxon>
        <taxon>Lophotrochozoa</taxon>
        <taxon>Platyhelminthes</taxon>
        <taxon>Trematoda</taxon>
        <taxon>Digenea</taxon>
        <taxon>Strigeidida</taxon>
        <taxon>Schistosomatoidea</taxon>
        <taxon>Schistosomatidae</taxon>
        <taxon>Schistosoma</taxon>
    </lineage>
</organism>
<name>A0A183KKV1_9TREM</name>
<evidence type="ECO:0000313" key="2">
    <source>
        <dbReference type="Proteomes" id="UP000279833"/>
    </source>
</evidence>
<dbReference type="Proteomes" id="UP000279833">
    <property type="component" value="Unassembled WGS sequence"/>
</dbReference>
<gene>
    <name evidence="1" type="ORF">SCUD_LOCUS15664</name>
</gene>
<reference evidence="3" key="1">
    <citation type="submission" date="2016-06" db="UniProtKB">
        <authorList>
            <consortium name="WormBaseParasite"/>
        </authorList>
    </citation>
    <scope>IDENTIFICATION</scope>
</reference>
<keyword evidence="2" id="KW-1185">Reference proteome</keyword>
<protein>
    <submittedName>
        <fullName evidence="1 3">Uncharacterized protein</fullName>
    </submittedName>
</protein>
<dbReference type="AlphaFoldDB" id="A0A183KKV1"/>
<reference evidence="1 2" key="2">
    <citation type="submission" date="2018-11" db="EMBL/GenBank/DDBJ databases">
        <authorList>
            <consortium name="Pathogen Informatics"/>
        </authorList>
    </citation>
    <scope>NUCLEOTIDE SEQUENCE [LARGE SCALE GENOMIC DNA]</scope>
    <source>
        <strain evidence="1">Dakar</strain>
        <strain evidence="2">Dakar, Senegal</strain>
    </source>
</reference>
<dbReference type="WBParaSite" id="SCUD_0001566701-mRNA-1">
    <property type="protein sequence ID" value="SCUD_0001566701-mRNA-1"/>
    <property type="gene ID" value="SCUD_0001566701"/>
</dbReference>
<evidence type="ECO:0000313" key="1">
    <source>
        <dbReference type="EMBL" id="VDP59792.1"/>
    </source>
</evidence>
<sequence>MSRNKHCPQGYSLPFKNDVSSLNQCTFELKLNWDLNACCKPYNSIHLASSNGQ</sequence>
<evidence type="ECO:0000313" key="3">
    <source>
        <dbReference type="WBParaSite" id="SCUD_0001566701-mRNA-1"/>
    </source>
</evidence>